<reference evidence="3" key="1">
    <citation type="submission" date="2023-04" db="EMBL/GenBank/DDBJ databases">
        <title>Phytophthora lilii NBRC 32176.</title>
        <authorList>
            <person name="Ichikawa N."/>
            <person name="Sato H."/>
            <person name="Tonouchi N."/>
        </authorList>
    </citation>
    <scope>NUCLEOTIDE SEQUENCE</scope>
    <source>
        <strain evidence="3">NBRC 32176</strain>
    </source>
</reference>
<dbReference type="OrthoDB" id="202825at2759"/>
<dbReference type="PANTHER" id="PTHR12241">
    <property type="entry name" value="TUBULIN POLYGLUTAMYLASE"/>
    <property type="match status" value="1"/>
</dbReference>
<comment type="caution">
    <text evidence="3">The sequence shown here is derived from an EMBL/GenBank/DDBJ whole genome shotgun (WGS) entry which is preliminary data.</text>
</comment>
<dbReference type="GO" id="GO:0000226">
    <property type="term" value="P:microtubule cytoskeleton organization"/>
    <property type="evidence" value="ECO:0007669"/>
    <property type="project" value="TreeGrafter"/>
</dbReference>
<dbReference type="EMBL" id="BSXW01000009">
    <property type="protein sequence ID" value="GMF09394.1"/>
    <property type="molecule type" value="Genomic_DNA"/>
</dbReference>
<keyword evidence="4" id="KW-1185">Reference proteome</keyword>
<dbReference type="GO" id="GO:0070740">
    <property type="term" value="F:tubulin-glutamic acid ligase activity"/>
    <property type="evidence" value="ECO:0007669"/>
    <property type="project" value="TreeGrafter"/>
</dbReference>
<sequence length="169" mass="18207">MPVADKKTDGIPSSAGGNGNGALRSTRQIRSGSETSSSIQSRQGASLASGSSTNGTTASSSGSKGKGGVSNSSTNVTNGGNIVMKFKTTFRNTIYDTLLRRGWKETTESDWDFYWADRESEDAAMSELDTVLGSYDFFPVTYILPGEYAIFVEEFKRNQGVWIMKPIGK</sequence>
<evidence type="ECO:0000313" key="3">
    <source>
        <dbReference type="EMBL" id="GMF09394.1"/>
    </source>
</evidence>
<comment type="similarity">
    <text evidence="1">Belongs to the tubulin--tyrosine ligase family.</text>
</comment>
<dbReference type="Proteomes" id="UP001165083">
    <property type="component" value="Unassembled WGS sequence"/>
</dbReference>
<accession>A0A9W6TB62</accession>
<name>A0A9W6TB62_9STRA</name>
<dbReference type="GO" id="GO:0015631">
    <property type="term" value="F:tubulin binding"/>
    <property type="evidence" value="ECO:0007669"/>
    <property type="project" value="TreeGrafter"/>
</dbReference>
<evidence type="ECO:0000256" key="1">
    <source>
        <dbReference type="ARBA" id="ARBA00006820"/>
    </source>
</evidence>
<gene>
    <name evidence="3" type="ORF">Plil01_000030000</name>
</gene>
<dbReference type="GO" id="GO:0036064">
    <property type="term" value="C:ciliary basal body"/>
    <property type="evidence" value="ECO:0007669"/>
    <property type="project" value="TreeGrafter"/>
</dbReference>
<organism evidence="3 4">
    <name type="scientific">Phytophthora lilii</name>
    <dbReference type="NCBI Taxonomy" id="2077276"/>
    <lineage>
        <taxon>Eukaryota</taxon>
        <taxon>Sar</taxon>
        <taxon>Stramenopiles</taxon>
        <taxon>Oomycota</taxon>
        <taxon>Peronosporomycetes</taxon>
        <taxon>Peronosporales</taxon>
        <taxon>Peronosporaceae</taxon>
        <taxon>Phytophthora</taxon>
    </lineage>
</organism>
<feature type="compositionally biased region" description="Polar residues" evidence="2">
    <location>
        <begin position="23"/>
        <end position="43"/>
    </location>
</feature>
<protein>
    <submittedName>
        <fullName evidence="3">Unnamed protein product</fullName>
    </submittedName>
</protein>
<evidence type="ECO:0000313" key="4">
    <source>
        <dbReference type="Proteomes" id="UP001165083"/>
    </source>
</evidence>
<feature type="region of interest" description="Disordered" evidence="2">
    <location>
        <begin position="1"/>
        <end position="77"/>
    </location>
</feature>
<evidence type="ECO:0000256" key="2">
    <source>
        <dbReference type="SAM" id="MobiDB-lite"/>
    </source>
</evidence>
<proteinExistence type="inferred from homology"/>
<feature type="compositionally biased region" description="Low complexity" evidence="2">
    <location>
        <begin position="44"/>
        <end position="77"/>
    </location>
</feature>
<dbReference type="AlphaFoldDB" id="A0A9W6TB62"/>
<dbReference type="PANTHER" id="PTHR12241:SF39">
    <property type="entry name" value="TUBULIN POLYGLUTAMYLASE TTLL9-RELATED"/>
    <property type="match status" value="1"/>
</dbReference>